<keyword evidence="6" id="KW-1185">Reference proteome</keyword>
<dbReference type="Pfam" id="PF00005">
    <property type="entry name" value="ABC_tran"/>
    <property type="match status" value="1"/>
</dbReference>
<protein>
    <submittedName>
        <fullName evidence="5">ABC transporter ATP-binding protein</fullName>
    </submittedName>
</protein>
<keyword evidence="1" id="KW-0813">Transport</keyword>
<dbReference type="CDD" id="cd03230">
    <property type="entry name" value="ABC_DR_subfamily_A"/>
    <property type="match status" value="1"/>
</dbReference>
<dbReference type="InterPro" id="IPR003593">
    <property type="entry name" value="AAA+_ATPase"/>
</dbReference>
<evidence type="ECO:0000259" key="4">
    <source>
        <dbReference type="PROSITE" id="PS50893"/>
    </source>
</evidence>
<dbReference type="GO" id="GO:0005524">
    <property type="term" value="F:ATP binding"/>
    <property type="evidence" value="ECO:0007669"/>
    <property type="project" value="UniProtKB-KW"/>
</dbReference>
<dbReference type="RefSeq" id="WP_125127123.1">
    <property type="nucleotide sequence ID" value="NZ_RHJS01000002.1"/>
</dbReference>
<proteinExistence type="predicted"/>
<evidence type="ECO:0000256" key="1">
    <source>
        <dbReference type="ARBA" id="ARBA00022448"/>
    </source>
</evidence>
<dbReference type="SUPFAM" id="SSF52540">
    <property type="entry name" value="P-loop containing nucleoside triphosphate hydrolases"/>
    <property type="match status" value="1"/>
</dbReference>
<accession>A0A3R8JMI9</accession>
<keyword evidence="2" id="KW-0547">Nucleotide-binding</keyword>
<evidence type="ECO:0000256" key="3">
    <source>
        <dbReference type="ARBA" id="ARBA00022840"/>
    </source>
</evidence>
<dbReference type="InterPro" id="IPR051782">
    <property type="entry name" value="ABC_Transporter_VariousFunc"/>
</dbReference>
<dbReference type="EMBL" id="RHJS01000002">
    <property type="protein sequence ID" value="RRK31458.1"/>
    <property type="molecule type" value="Genomic_DNA"/>
</dbReference>
<dbReference type="InterPro" id="IPR003439">
    <property type="entry name" value="ABC_transporter-like_ATP-bd"/>
</dbReference>
<dbReference type="GO" id="GO:0016887">
    <property type="term" value="F:ATP hydrolysis activity"/>
    <property type="evidence" value="ECO:0007669"/>
    <property type="project" value="InterPro"/>
</dbReference>
<dbReference type="InterPro" id="IPR027417">
    <property type="entry name" value="P-loop_NTPase"/>
</dbReference>
<dbReference type="Proteomes" id="UP000274920">
    <property type="component" value="Unassembled WGS sequence"/>
</dbReference>
<name>A0A3R8JMI9_9FIRM</name>
<evidence type="ECO:0000313" key="5">
    <source>
        <dbReference type="EMBL" id="RRK31458.1"/>
    </source>
</evidence>
<gene>
    <name evidence="5" type="ORF">EBB54_08830</name>
</gene>
<evidence type="ECO:0000256" key="2">
    <source>
        <dbReference type="ARBA" id="ARBA00022741"/>
    </source>
</evidence>
<organism evidence="5 6">
    <name type="scientific">Schaedlerella arabinosiphila</name>
    <dbReference type="NCBI Taxonomy" id="2044587"/>
    <lineage>
        <taxon>Bacteria</taxon>
        <taxon>Bacillati</taxon>
        <taxon>Bacillota</taxon>
        <taxon>Clostridia</taxon>
        <taxon>Lachnospirales</taxon>
        <taxon>Lachnospiraceae</taxon>
        <taxon>Schaedlerella</taxon>
    </lineage>
</organism>
<dbReference type="Gene3D" id="3.40.50.300">
    <property type="entry name" value="P-loop containing nucleotide triphosphate hydrolases"/>
    <property type="match status" value="1"/>
</dbReference>
<dbReference type="PANTHER" id="PTHR42939">
    <property type="entry name" value="ABC TRANSPORTER ATP-BINDING PROTEIN ALBC-RELATED"/>
    <property type="match status" value="1"/>
</dbReference>
<evidence type="ECO:0000313" key="6">
    <source>
        <dbReference type="Proteomes" id="UP000274920"/>
    </source>
</evidence>
<dbReference type="AlphaFoldDB" id="A0A3R8JMI9"/>
<comment type="caution">
    <text evidence="5">The sequence shown here is derived from an EMBL/GenBank/DDBJ whole genome shotgun (WGS) entry which is preliminary data.</text>
</comment>
<dbReference type="SMART" id="SM00382">
    <property type="entry name" value="AAA"/>
    <property type="match status" value="1"/>
</dbReference>
<keyword evidence="3 5" id="KW-0067">ATP-binding</keyword>
<feature type="domain" description="ABC transporter" evidence="4">
    <location>
        <begin position="2"/>
        <end position="226"/>
    </location>
</feature>
<sequence>MLRLEHVTKHYKGFDLECSMEVRKGCVTGLVGKNGAGKSTTFKAILGLISPEGGSLQIFGKPAQDLDLQDKARIGVVLSDSGFSGSLTVQELIPILRAMYPDFQKDNFLKKCEEFSIPTKKKLQEFSTGMKQKLQVLTAISHNARLLVLDEPTAGLDVIARDHLLDLLREYMEPGDRSILISSHISADLEGFCDDLYMIHEGKIILHEDTDVLLDSYALLKMTEEQYDALDKSYVLRYKKETFGYSCLTDQKQFYLENHPEITVEKGSIDELILMMICGKALG</sequence>
<dbReference type="PROSITE" id="PS50893">
    <property type="entry name" value="ABC_TRANSPORTER_2"/>
    <property type="match status" value="1"/>
</dbReference>
<dbReference type="PANTHER" id="PTHR42939:SF3">
    <property type="entry name" value="ABC TRANSPORTER ATP-BINDING COMPONENT"/>
    <property type="match status" value="1"/>
</dbReference>
<reference evidence="5" key="1">
    <citation type="submission" date="2018-10" db="EMBL/GenBank/DDBJ databases">
        <title>Schaedlerella arabinophila gen. nov. sp. nov., isolated from the mouse intestinal tract and comparative analysis with the genome of the closely related altered Schaedler flora strain ASF502.</title>
        <authorList>
            <person name="Miyake S."/>
            <person name="Soh M."/>
            <person name="Seedorf H."/>
        </authorList>
    </citation>
    <scope>NUCLEOTIDE SEQUENCE [LARGE SCALE GENOMIC DNA]</scope>
    <source>
        <strain evidence="5">DSM 106076</strain>
    </source>
</reference>